<evidence type="ECO:0000256" key="1">
    <source>
        <dbReference type="SAM" id="MobiDB-lite"/>
    </source>
</evidence>
<organism evidence="2 3">
    <name type="scientific">Sphaeroforma arctica JP610</name>
    <dbReference type="NCBI Taxonomy" id="667725"/>
    <lineage>
        <taxon>Eukaryota</taxon>
        <taxon>Ichthyosporea</taxon>
        <taxon>Ichthyophonida</taxon>
        <taxon>Sphaeroforma</taxon>
    </lineage>
</organism>
<accession>A0A0L0FFZ2</accession>
<evidence type="ECO:0000313" key="3">
    <source>
        <dbReference type="Proteomes" id="UP000054560"/>
    </source>
</evidence>
<dbReference type="GeneID" id="25912320"/>
<proteinExistence type="predicted"/>
<dbReference type="RefSeq" id="XP_014149567.1">
    <property type="nucleotide sequence ID" value="XM_014294092.1"/>
</dbReference>
<reference evidence="2 3" key="1">
    <citation type="submission" date="2011-02" db="EMBL/GenBank/DDBJ databases">
        <title>The Genome Sequence of Sphaeroforma arctica JP610.</title>
        <authorList>
            <consortium name="The Broad Institute Genome Sequencing Platform"/>
            <person name="Russ C."/>
            <person name="Cuomo C."/>
            <person name="Young S.K."/>
            <person name="Zeng Q."/>
            <person name="Gargeya S."/>
            <person name="Alvarado L."/>
            <person name="Berlin A."/>
            <person name="Chapman S.B."/>
            <person name="Chen Z."/>
            <person name="Freedman E."/>
            <person name="Gellesch M."/>
            <person name="Goldberg J."/>
            <person name="Griggs A."/>
            <person name="Gujja S."/>
            <person name="Heilman E."/>
            <person name="Heiman D."/>
            <person name="Howarth C."/>
            <person name="Mehta T."/>
            <person name="Neiman D."/>
            <person name="Pearson M."/>
            <person name="Roberts A."/>
            <person name="Saif S."/>
            <person name="Shea T."/>
            <person name="Shenoy N."/>
            <person name="Sisk P."/>
            <person name="Stolte C."/>
            <person name="Sykes S."/>
            <person name="White J."/>
            <person name="Yandava C."/>
            <person name="Burger G."/>
            <person name="Gray M.W."/>
            <person name="Holland P.W.H."/>
            <person name="King N."/>
            <person name="Lang F.B.F."/>
            <person name="Roger A.J."/>
            <person name="Ruiz-Trillo I."/>
            <person name="Haas B."/>
            <person name="Nusbaum C."/>
            <person name="Birren B."/>
        </authorList>
    </citation>
    <scope>NUCLEOTIDE SEQUENCE [LARGE SCALE GENOMIC DNA]</scope>
    <source>
        <strain evidence="2 3">JP610</strain>
    </source>
</reference>
<gene>
    <name evidence="2" type="ORF">SARC_11816</name>
</gene>
<sequence length="294" mass="32459">MRAFSVDNCTMARANNKSFDGLLDRITNVVYAKPGSLAHESITGLSAGVGKVSGAKNKCTKNTHPAFSQRSKSASLLNISANFTSDFSEVEVRKMKSSEGLNESPQGCTHKRTVAVLVEHCQDSDAYQSDSSVNDFSERAGPNMKYNEKNATCDQNDSMVDRAPLYRPMSLTLTPLKVKSAFIVSRASQTSISSSIEAQLVERTRKTHNAITLVERSSLLQEPTAGIVPRTTPTLAWKDDVVMNDRVVDFAVMDPEEKAALKKRMKAKFVRKHNSPRVRQANKSFLLHYAKVKV</sequence>
<protein>
    <submittedName>
        <fullName evidence="2">Uncharacterized protein</fullName>
    </submittedName>
</protein>
<dbReference type="AlphaFoldDB" id="A0A0L0FFZ2"/>
<evidence type="ECO:0000313" key="2">
    <source>
        <dbReference type="EMBL" id="KNC75665.1"/>
    </source>
</evidence>
<name>A0A0L0FFZ2_9EUKA</name>
<dbReference type="Proteomes" id="UP000054560">
    <property type="component" value="Unassembled WGS sequence"/>
</dbReference>
<keyword evidence="3" id="KW-1185">Reference proteome</keyword>
<feature type="region of interest" description="Disordered" evidence="1">
    <location>
        <begin position="128"/>
        <end position="151"/>
    </location>
</feature>
<dbReference type="EMBL" id="KQ243489">
    <property type="protein sequence ID" value="KNC75665.1"/>
    <property type="molecule type" value="Genomic_DNA"/>
</dbReference>